<dbReference type="PANTHER" id="PTHR30537:SF5">
    <property type="entry name" value="HTH-TYPE TRANSCRIPTIONAL ACTIVATOR TTDR-RELATED"/>
    <property type="match status" value="1"/>
</dbReference>
<evidence type="ECO:0000259" key="5">
    <source>
        <dbReference type="PROSITE" id="PS50931"/>
    </source>
</evidence>
<dbReference type="InterPro" id="IPR058163">
    <property type="entry name" value="LysR-type_TF_proteobact-type"/>
</dbReference>
<dbReference type="Proteomes" id="UP000829194">
    <property type="component" value="Chromosome"/>
</dbReference>
<dbReference type="SUPFAM" id="SSF53850">
    <property type="entry name" value="Periplasmic binding protein-like II"/>
    <property type="match status" value="1"/>
</dbReference>
<dbReference type="InterPro" id="IPR036390">
    <property type="entry name" value="WH_DNA-bd_sf"/>
</dbReference>
<dbReference type="Gene3D" id="3.40.190.290">
    <property type="match status" value="1"/>
</dbReference>
<sequence>MIDNLPNLLAFDRIVRAGSLSAAARELDLSLAVVSKRLTQLESALGVRLLQRTTRRQTLTEEGRLLHAQVVRILAEVEAAEALMSQQRASIGGLLRITAPHDLGRRWIAPILADFQRLHPQLRVQLQLSDALIDLVGEGLDLAVRFGSLADSSLIARPLAPNHRVVCAAPAYLREHGEPAHPADLIRHRCIVIGDSPSAEWRFIGDEPVSVRIDATLVSNDGGVVLAWALAGAGIALKSIWDVGDDLAAGRLRRVLPDYAVAAAPLHAIYPHSAHLAPRVRAFVDYLRERLQAAWRWESPPGA</sequence>
<dbReference type="EMBL" id="CP093547">
    <property type="protein sequence ID" value="UNP27630.1"/>
    <property type="molecule type" value="Genomic_DNA"/>
</dbReference>
<evidence type="ECO:0000256" key="3">
    <source>
        <dbReference type="ARBA" id="ARBA00023125"/>
    </source>
</evidence>
<protein>
    <submittedName>
        <fullName evidence="6">LysR family transcriptional regulator</fullName>
    </submittedName>
</protein>
<dbReference type="PROSITE" id="PS50931">
    <property type="entry name" value="HTH_LYSR"/>
    <property type="match status" value="1"/>
</dbReference>
<dbReference type="Pfam" id="PF03466">
    <property type="entry name" value="LysR_substrate"/>
    <property type="match status" value="1"/>
</dbReference>
<evidence type="ECO:0000256" key="2">
    <source>
        <dbReference type="ARBA" id="ARBA00023015"/>
    </source>
</evidence>
<dbReference type="InterPro" id="IPR000847">
    <property type="entry name" value="LysR_HTH_N"/>
</dbReference>
<gene>
    <name evidence="6" type="ORF">MOV92_13965</name>
</gene>
<reference evidence="6 7" key="1">
    <citation type="submission" date="2022-03" db="EMBL/GenBank/DDBJ databases">
        <title>Complete genome sequence of Lysobacter capsici VKM B-2533 and Lysobacter gummosus 10.1.1, promising sources of lytic agents.</title>
        <authorList>
            <person name="Tarlachkov S.V."/>
            <person name="Kudryakova I.V."/>
            <person name="Afoshin A.S."/>
            <person name="Leontyevskaya E.A."/>
            <person name="Leontyevskaya N.V."/>
        </authorList>
    </citation>
    <scope>NUCLEOTIDE SEQUENCE [LARGE SCALE GENOMIC DNA]</scope>
    <source>
        <strain evidence="6 7">10.1.1</strain>
    </source>
</reference>
<dbReference type="SUPFAM" id="SSF46785">
    <property type="entry name" value="Winged helix' DNA-binding domain"/>
    <property type="match status" value="1"/>
</dbReference>
<evidence type="ECO:0000256" key="1">
    <source>
        <dbReference type="ARBA" id="ARBA00009437"/>
    </source>
</evidence>
<evidence type="ECO:0000313" key="7">
    <source>
        <dbReference type="Proteomes" id="UP000829194"/>
    </source>
</evidence>
<accession>A0ABY3X7P9</accession>
<proteinExistence type="inferred from homology"/>
<dbReference type="InterPro" id="IPR036388">
    <property type="entry name" value="WH-like_DNA-bd_sf"/>
</dbReference>
<dbReference type="Gene3D" id="1.10.10.10">
    <property type="entry name" value="Winged helix-like DNA-binding domain superfamily/Winged helix DNA-binding domain"/>
    <property type="match status" value="1"/>
</dbReference>
<organism evidence="6 7">
    <name type="scientific">Lysobacter gummosus</name>
    <dbReference type="NCBI Taxonomy" id="262324"/>
    <lineage>
        <taxon>Bacteria</taxon>
        <taxon>Pseudomonadati</taxon>
        <taxon>Pseudomonadota</taxon>
        <taxon>Gammaproteobacteria</taxon>
        <taxon>Lysobacterales</taxon>
        <taxon>Lysobacteraceae</taxon>
        <taxon>Lysobacter</taxon>
    </lineage>
</organism>
<dbReference type="Pfam" id="PF00126">
    <property type="entry name" value="HTH_1"/>
    <property type="match status" value="1"/>
</dbReference>
<feature type="domain" description="HTH lysR-type" evidence="5">
    <location>
        <begin position="3"/>
        <end position="60"/>
    </location>
</feature>
<dbReference type="InterPro" id="IPR005119">
    <property type="entry name" value="LysR_subst-bd"/>
</dbReference>
<keyword evidence="3" id="KW-0238">DNA-binding</keyword>
<evidence type="ECO:0000256" key="4">
    <source>
        <dbReference type="ARBA" id="ARBA00023163"/>
    </source>
</evidence>
<dbReference type="PANTHER" id="PTHR30537">
    <property type="entry name" value="HTH-TYPE TRANSCRIPTIONAL REGULATOR"/>
    <property type="match status" value="1"/>
</dbReference>
<dbReference type="CDD" id="cd08422">
    <property type="entry name" value="PBP2_CrgA_like"/>
    <property type="match status" value="1"/>
</dbReference>
<keyword evidence="4" id="KW-0804">Transcription</keyword>
<comment type="similarity">
    <text evidence="1">Belongs to the LysR transcriptional regulatory family.</text>
</comment>
<dbReference type="RefSeq" id="WP_057943325.1">
    <property type="nucleotide sequence ID" value="NZ_CP011131.1"/>
</dbReference>
<name>A0ABY3X7P9_9GAMM</name>
<evidence type="ECO:0000313" key="6">
    <source>
        <dbReference type="EMBL" id="UNP27630.1"/>
    </source>
</evidence>
<keyword evidence="7" id="KW-1185">Reference proteome</keyword>
<keyword evidence="2" id="KW-0805">Transcription regulation</keyword>